<evidence type="ECO:0000313" key="2">
    <source>
        <dbReference type="EMBL" id="KZT50947.1"/>
    </source>
</evidence>
<keyword evidence="1" id="KW-0812">Transmembrane</keyword>
<dbReference type="Pfam" id="PF08592">
    <property type="entry name" value="Anthrone_oxy"/>
    <property type="match status" value="1"/>
</dbReference>
<feature type="transmembrane region" description="Helical" evidence="1">
    <location>
        <begin position="31"/>
        <end position="49"/>
    </location>
</feature>
<dbReference type="InterPro" id="IPR013901">
    <property type="entry name" value="Anthrone_oxy"/>
</dbReference>
<evidence type="ECO:0000313" key="3">
    <source>
        <dbReference type="Proteomes" id="UP000076842"/>
    </source>
</evidence>
<evidence type="ECO:0000256" key="1">
    <source>
        <dbReference type="SAM" id="Phobius"/>
    </source>
</evidence>
<accession>A0A165CK81</accession>
<sequence length="131" mass="13817">MPSMNALPATAANTSAKLAIWAGIYNRALPLLPPLTLAASIAYGVGWYYGAGQLAGVAGVTCFSVGIYTVLSVAGINEKLLALEKKKGDLQNMEVNEAERLFTIWSGRNWPRVLLSVAATALGAQVILQLV</sequence>
<dbReference type="EMBL" id="KV424134">
    <property type="protein sequence ID" value="KZT50947.1"/>
    <property type="molecule type" value="Genomic_DNA"/>
</dbReference>
<dbReference type="Proteomes" id="UP000076842">
    <property type="component" value="Unassembled WGS sequence"/>
</dbReference>
<protein>
    <recommendedName>
        <fullName evidence="4">DUF1772-domain-containing protein</fullName>
    </recommendedName>
</protein>
<evidence type="ECO:0008006" key="4">
    <source>
        <dbReference type="Google" id="ProtNLM"/>
    </source>
</evidence>
<dbReference type="AlphaFoldDB" id="A0A165CK81"/>
<proteinExistence type="predicted"/>
<name>A0A165CK81_9BASI</name>
<keyword evidence="1" id="KW-0472">Membrane</keyword>
<dbReference type="OrthoDB" id="10365685at2759"/>
<feature type="transmembrane region" description="Helical" evidence="1">
    <location>
        <begin position="55"/>
        <end position="76"/>
    </location>
</feature>
<gene>
    <name evidence="2" type="ORF">CALCODRAFT_504123</name>
</gene>
<keyword evidence="3" id="KW-1185">Reference proteome</keyword>
<dbReference type="InParanoid" id="A0A165CK81"/>
<keyword evidence="1" id="KW-1133">Transmembrane helix</keyword>
<reference evidence="2 3" key="1">
    <citation type="journal article" date="2016" name="Mol. Biol. Evol.">
        <title>Comparative Genomics of Early-Diverging Mushroom-Forming Fungi Provides Insights into the Origins of Lignocellulose Decay Capabilities.</title>
        <authorList>
            <person name="Nagy L.G."/>
            <person name="Riley R."/>
            <person name="Tritt A."/>
            <person name="Adam C."/>
            <person name="Daum C."/>
            <person name="Floudas D."/>
            <person name="Sun H."/>
            <person name="Yadav J.S."/>
            <person name="Pangilinan J."/>
            <person name="Larsson K.H."/>
            <person name="Matsuura K."/>
            <person name="Barry K."/>
            <person name="Labutti K."/>
            <person name="Kuo R."/>
            <person name="Ohm R.A."/>
            <person name="Bhattacharya S.S."/>
            <person name="Shirouzu T."/>
            <person name="Yoshinaga Y."/>
            <person name="Martin F.M."/>
            <person name="Grigoriev I.V."/>
            <person name="Hibbett D.S."/>
        </authorList>
    </citation>
    <scope>NUCLEOTIDE SEQUENCE [LARGE SCALE GENOMIC DNA]</scope>
    <source>
        <strain evidence="2 3">HHB12733</strain>
    </source>
</reference>
<organism evidence="2 3">
    <name type="scientific">Calocera cornea HHB12733</name>
    <dbReference type="NCBI Taxonomy" id="1353952"/>
    <lineage>
        <taxon>Eukaryota</taxon>
        <taxon>Fungi</taxon>
        <taxon>Dikarya</taxon>
        <taxon>Basidiomycota</taxon>
        <taxon>Agaricomycotina</taxon>
        <taxon>Dacrymycetes</taxon>
        <taxon>Dacrymycetales</taxon>
        <taxon>Dacrymycetaceae</taxon>
        <taxon>Calocera</taxon>
    </lineage>
</organism>